<evidence type="ECO:0000313" key="1">
    <source>
        <dbReference type="EMBL" id="SVE41672.1"/>
    </source>
</evidence>
<name>A0A383DB03_9ZZZZ</name>
<accession>A0A383DB03</accession>
<gene>
    <name evidence="1" type="ORF">METZ01_LOCUS494526</name>
</gene>
<protein>
    <submittedName>
        <fullName evidence="1">Uncharacterized protein</fullName>
    </submittedName>
</protein>
<organism evidence="1">
    <name type="scientific">marine metagenome</name>
    <dbReference type="NCBI Taxonomy" id="408172"/>
    <lineage>
        <taxon>unclassified sequences</taxon>
        <taxon>metagenomes</taxon>
        <taxon>ecological metagenomes</taxon>
    </lineage>
</organism>
<dbReference type="EMBL" id="UINC01215802">
    <property type="protein sequence ID" value="SVE41672.1"/>
    <property type="molecule type" value="Genomic_DNA"/>
</dbReference>
<reference evidence="1" key="1">
    <citation type="submission" date="2018-05" db="EMBL/GenBank/DDBJ databases">
        <authorList>
            <person name="Lanie J.A."/>
            <person name="Ng W.-L."/>
            <person name="Kazmierczak K.M."/>
            <person name="Andrzejewski T.M."/>
            <person name="Davidsen T.M."/>
            <person name="Wayne K.J."/>
            <person name="Tettelin H."/>
            <person name="Glass J.I."/>
            <person name="Rusch D."/>
            <person name="Podicherti R."/>
            <person name="Tsui H.-C.T."/>
            <person name="Winkler M.E."/>
        </authorList>
    </citation>
    <scope>NUCLEOTIDE SEQUENCE</scope>
</reference>
<feature type="non-terminal residue" evidence="1">
    <location>
        <position position="39"/>
    </location>
</feature>
<sequence>MISTDPDIDPMKSLVALACATQATSDGHEVNVFFAAHGV</sequence>
<dbReference type="AlphaFoldDB" id="A0A383DB03"/>
<proteinExistence type="predicted"/>